<sequence length="177" mass="18152">MALERQTYTGPSPQAGSLAMSGGVSRTWLVARQSFAVLRSHDQVKEAVASRRVAVVSVKASDVSLGGAATGAELGVSSKYSSENLEGRGGEGSMGTAVGHGSGGPKRSGVSVQRRGVPCILLSVCECGTPAVGSPPERKGIGLIFPTLPTEIGKRLAGPSVCALFRRVQLWSVSGRC</sequence>
<feature type="compositionally biased region" description="Gly residues" evidence="1">
    <location>
        <begin position="90"/>
        <end position="106"/>
    </location>
</feature>
<accession>A0A183TBS3</accession>
<reference evidence="2" key="1">
    <citation type="submission" date="2016-06" db="UniProtKB">
        <authorList>
            <consortium name="WormBaseParasite"/>
        </authorList>
    </citation>
    <scope>IDENTIFICATION</scope>
</reference>
<name>A0A183TBS3_SCHSO</name>
<evidence type="ECO:0000313" key="2">
    <source>
        <dbReference type="WBParaSite" id="SSLN_0001445301-mRNA-1"/>
    </source>
</evidence>
<evidence type="ECO:0000256" key="1">
    <source>
        <dbReference type="SAM" id="MobiDB-lite"/>
    </source>
</evidence>
<proteinExistence type="predicted"/>
<dbReference type="WBParaSite" id="SSLN_0001445301-mRNA-1">
    <property type="protein sequence ID" value="SSLN_0001445301-mRNA-1"/>
    <property type="gene ID" value="SSLN_0001445301"/>
</dbReference>
<feature type="region of interest" description="Disordered" evidence="1">
    <location>
        <begin position="82"/>
        <end position="111"/>
    </location>
</feature>
<dbReference type="AlphaFoldDB" id="A0A183TBS3"/>
<organism evidence="2">
    <name type="scientific">Schistocephalus solidus</name>
    <name type="common">Tapeworm</name>
    <dbReference type="NCBI Taxonomy" id="70667"/>
    <lineage>
        <taxon>Eukaryota</taxon>
        <taxon>Metazoa</taxon>
        <taxon>Spiralia</taxon>
        <taxon>Lophotrochozoa</taxon>
        <taxon>Platyhelminthes</taxon>
        <taxon>Cestoda</taxon>
        <taxon>Eucestoda</taxon>
        <taxon>Diphyllobothriidea</taxon>
        <taxon>Diphyllobothriidae</taxon>
        <taxon>Schistocephalus</taxon>
    </lineage>
</organism>
<protein>
    <submittedName>
        <fullName evidence="2">Uncharacterized protein</fullName>
    </submittedName>
</protein>